<gene>
    <name evidence="1" type="ORF">HNR14_000466</name>
</gene>
<accession>A0A853DSF7</accession>
<dbReference type="RefSeq" id="WP_179699633.1">
    <property type="nucleotide sequence ID" value="NZ_BAAAHA010000004.1"/>
</dbReference>
<evidence type="ECO:0000313" key="1">
    <source>
        <dbReference type="EMBL" id="NYK08585.1"/>
    </source>
</evidence>
<comment type="caution">
    <text evidence="1">The sequence shown here is derived from an EMBL/GenBank/DDBJ whole genome shotgun (WGS) entry which is preliminary data.</text>
</comment>
<dbReference type="AlphaFoldDB" id="A0A853DSF7"/>
<protein>
    <submittedName>
        <fullName evidence="1">Uncharacterized protein</fullName>
    </submittedName>
</protein>
<name>A0A853DSF7_9MICO</name>
<dbReference type="EMBL" id="JACCHJ010000001">
    <property type="protein sequence ID" value="NYK08585.1"/>
    <property type="molecule type" value="Genomic_DNA"/>
</dbReference>
<evidence type="ECO:0000313" key="2">
    <source>
        <dbReference type="Proteomes" id="UP000521075"/>
    </source>
</evidence>
<dbReference type="Proteomes" id="UP000521075">
    <property type="component" value="Unassembled WGS sequence"/>
</dbReference>
<proteinExistence type="predicted"/>
<organism evidence="1 2">
    <name type="scientific">Leifsonia naganoensis</name>
    <dbReference type="NCBI Taxonomy" id="150025"/>
    <lineage>
        <taxon>Bacteria</taxon>
        <taxon>Bacillati</taxon>
        <taxon>Actinomycetota</taxon>
        <taxon>Actinomycetes</taxon>
        <taxon>Micrococcales</taxon>
        <taxon>Microbacteriaceae</taxon>
        <taxon>Leifsonia</taxon>
    </lineage>
</organism>
<sequence>MNKNKVTQSTTSDIRDNSELDAEIATMRQAYAEAKSTPCEFPGCDGRYHEPGVDPTEWQHSAGVTRFDNGEVSIDIMRTGAATPVAQVWLEGTYDDLTPDGLRQLADLYATLPALMREQAERLEQITREVEAH</sequence>
<keyword evidence="2" id="KW-1185">Reference proteome</keyword>
<reference evidence="1 2" key="1">
    <citation type="submission" date="2020-07" db="EMBL/GenBank/DDBJ databases">
        <title>Sequencing the genomes of 1000 actinobacteria strains.</title>
        <authorList>
            <person name="Klenk H.-P."/>
        </authorList>
    </citation>
    <scope>NUCLEOTIDE SEQUENCE [LARGE SCALE GENOMIC DNA]</scope>
    <source>
        <strain evidence="1 2">DSM 15166</strain>
    </source>
</reference>